<feature type="transmembrane region" description="Helical" evidence="1">
    <location>
        <begin position="12"/>
        <end position="31"/>
    </location>
</feature>
<proteinExistence type="predicted"/>
<evidence type="ECO:0000313" key="2">
    <source>
        <dbReference type="EMBL" id="MDI6452455.1"/>
    </source>
</evidence>
<keyword evidence="1" id="KW-1133">Transmembrane helix</keyword>
<keyword evidence="1" id="KW-0472">Membrane</keyword>
<reference evidence="2" key="1">
    <citation type="submission" date="2023-05" db="EMBL/GenBank/DDBJ databases">
        <title>Mariniplasma microaerophilum sp. nov., a novel anaerobic mollicute isolated from terrestrial mud volcano, Taman Peninsula, Russia.</title>
        <authorList>
            <person name="Khomyakova M.A."/>
            <person name="Merkel A.Y."/>
            <person name="Slobodkin A.I."/>
        </authorList>
    </citation>
    <scope>NUCLEOTIDE SEQUENCE</scope>
    <source>
        <strain evidence="2">M4Ah</strain>
    </source>
</reference>
<sequence>MKIAHFRKINLSILSLIFILLIFGTVTYAWISMSTINNIEGMSITATAGNELEISLDGENFANNLTIQELNDLFENIVLRDVTTTDGIDFTRGGLTLGGRATPNQHYLSFELWFRTTRTELNVYLINNVSHEMEYDSIKDGTYVVSRGITWMSSHDFQYGPEITDMIFRGETRQYFASEAIRIGSVELHDESNELDNRTDEQLKRFIFDPSENEGRGYGKPYGAYSFFKERTRVTLELPETLPNTSYRLSTLDPINPYQALDNESLIATLQETNQVDAQGRTIYQGKIRINVWIEGWDADAFDAIINDRIKIQLQFKIARRAINE</sequence>
<name>A0AAW6U6B9_9MOLU</name>
<accession>A0AAW6U6B9</accession>
<dbReference type="RefSeq" id="WP_282838870.1">
    <property type="nucleotide sequence ID" value="NZ_JASCXW010000005.1"/>
</dbReference>
<keyword evidence="1" id="KW-0812">Transmembrane</keyword>
<dbReference type="Proteomes" id="UP001431532">
    <property type="component" value="Unassembled WGS sequence"/>
</dbReference>
<comment type="caution">
    <text evidence="2">The sequence shown here is derived from an EMBL/GenBank/DDBJ whole genome shotgun (WGS) entry which is preliminary data.</text>
</comment>
<dbReference type="AlphaFoldDB" id="A0AAW6U6B9"/>
<dbReference type="EMBL" id="JASCXW010000005">
    <property type="protein sequence ID" value="MDI6452455.1"/>
    <property type="molecule type" value="Genomic_DNA"/>
</dbReference>
<organism evidence="2 3">
    <name type="scientific">Peloplasma aerotolerans</name>
    <dbReference type="NCBI Taxonomy" id="3044389"/>
    <lineage>
        <taxon>Bacteria</taxon>
        <taxon>Bacillati</taxon>
        <taxon>Mycoplasmatota</taxon>
        <taxon>Mollicutes</taxon>
        <taxon>Acholeplasmatales</taxon>
        <taxon>Acholeplasmataceae</taxon>
        <taxon>Peloplasma</taxon>
    </lineage>
</organism>
<evidence type="ECO:0000313" key="3">
    <source>
        <dbReference type="Proteomes" id="UP001431532"/>
    </source>
</evidence>
<gene>
    <name evidence="2" type="ORF">QJ521_02655</name>
</gene>
<keyword evidence="3" id="KW-1185">Reference proteome</keyword>
<protein>
    <submittedName>
        <fullName evidence="2">Uncharacterized protein</fullName>
    </submittedName>
</protein>
<evidence type="ECO:0000256" key="1">
    <source>
        <dbReference type="SAM" id="Phobius"/>
    </source>
</evidence>